<reference evidence="3" key="1">
    <citation type="submission" date="2018-05" db="EMBL/GenBank/DDBJ databases">
        <authorList>
            <person name="Strepis N."/>
        </authorList>
    </citation>
    <scope>NUCLEOTIDE SEQUENCE [LARGE SCALE GENOMIC DNA]</scope>
</reference>
<organism evidence="2 3">
    <name type="scientific">Trichococcus shcherbakoviae</name>
    <dbReference type="NCBI Taxonomy" id="2094020"/>
    <lineage>
        <taxon>Bacteria</taxon>
        <taxon>Bacillati</taxon>
        <taxon>Bacillota</taxon>
        <taxon>Bacilli</taxon>
        <taxon>Lactobacillales</taxon>
        <taxon>Carnobacteriaceae</taxon>
        <taxon>Trichococcus</taxon>
    </lineage>
</organism>
<evidence type="ECO:0000313" key="2">
    <source>
        <dbReference type="EMBL" id="SYZ77439.1"/>
    </source>
</evidence>
<dbReference type="Proteomes" id="UP000262072">
    <property type="component" value="Unassembled WGS sequence"/>
</dbReference>
<dbReference type="EMBL" id="UNRR01000007">
    <property type="protein sequence ID" value="SYZ77439.1"/>
    <property type="molecule type" value="Genomic_DNA"/>
</dbReference>
<dbReference type="InterPro" id="IPR000361">
    <property type="entry name" value="ATAP_core_dom"/>
</dbReference>
<accession>A0A383TCN3</accession>
<protein>
    <submittedName>
        <fullName evidence="2">Fes cluster biogenesis</fullName>
    </submittedName>
</protein>
<evidence type="ECO:0000259" key="1">
    <source>
        <dbReference type="Pfam" id="PF01521"/>
    </source>
</evidence>
<evidence type="ECO:0000313" key="3">
    <source>
        <dbReference type="Proteomes" id="UP000262072"/>
    </source>
</evidence>
<dbReference type="Pfam" id="PF01521">
    <property type="entry name" value="Fe-S_biosyn"/>
    <property type="match status" value="1"/>
</dbReference>
<name>A0A383TCN3_9LACT</name>
<sequence>MKLTFTENATQRLEKLGMTKELSLYMSTIYGCGGPDSSMFTIRAYDEGNPNYDTVLDTNFGAVKATKDSLQQLDEDNIIDFNDSSFSFVLKSNRGLLNPNMNYENMKLKN</sequence>
<dbReference type="Gene3D" id="2.60.300.12">
    <property type="entry name" value="HesB-like domain"/>
    <property type="match status" value="1"/>
</dbReference>
<dbReference type="PROSITE" id="PS51257">
    <property type="entry name" value="PROKAR_LIPOPROTEIN"/>
    <property type="match status" value="1"/>
</dbReference>
<dbReference type="RefSeq" id="WP_119092307.1">
    <property type="nucleotide sequence ID" value="NZ_OY761017.1"/>
</dbReference>
<proteinExistence type="predicted"/>
<feature type="domain" description="Core" evidence="1">
    <location>
        <begin position="1"/>
        <end position="102"/>
    </location>
</feature>
<dbReference type="SUPFAM" id="SSF89360">
    <property type="entry name" value="HesB-like domain"/>
    <property type="match status" value="1"/>
</dbReference>
<dbReference type="InterPro" id="IPR035903">
    <property type="entry name" value="HesB-like_dom_sf"/>
</dbReference>
<dbReference type="AlphaFoldDB" id="A0A383TCN3"/>
<dbReference type="OrthoDB" id="2165698at2"/>
<gene>
    <name evidence="2" type="ORF">TART1_0208</name>
</gene>